<protein>
    <submittedName>
        <fullName evidence="2">Peptidase M12A domain-containing protein</fullName>
    </submittedName>
</protein>
<dbReference type="WBParaSite" id="RSKR_0000524500.1">
    <property type="protein sequence ID" value="RSKR_0000524500.1"/>
    <property type="gene ID" value="RSKR_0000524500"/>
</dbReference>
<name>A0AC35TX34_9BILA</name>
<accession>A0AC35TX34</accession>
<organism evidence="1 2">
    <name type="scientific">Rhabditophanes sp. KR3021</name>
    <dbReference type="NCBI Taxonomy" id="114890"/>
    <lineage>
        <taxon>Eukaryota</taxon>
        <taxon>Metazoa</taxon>
        <taxon>Ecdysozoa</taxon>
        <taxon>Nematoda</taxon>
        <taxon>Chromadorea</taxon>
        <taxon>Rhabditida</taxon>
        <taxon>Tylenchina</taxon>
        <taxon>Panagrolaimomorpha</taxon>
        <taxon>Strongyloidoidea</taxon>
        <taxon>Alloionematidae</taxon>
        <taxon>Rhabditophanes</taxon>
    </lineage>
</organism>
<proteinExistence type="predicted"/>
<evidence type="ECO:0000313" key="2">
    <source>
        <dbReference type="WBParaSite" id="RSKR_0000524500.1"/>
    </source>
</evidence>
<sequence length="131" mass="14905">MNCQYICIFIAISKFKCKQGVITAIQSTYGEMMSQRYSLSFGDFKLLNYYCNDTCSDKITDCQTPKECTKCKCPIGFEGDRYAYVEVSSKECGILALEAKPGIETLEDQTKNKAGYFVYSNIITFIKCIKY</sequence>
<evidence type="ECO:0000313" key="1">
    <source>
        <dbReference type="Proteomes" id="UP000095286"/>
    </source>
</evidence>
<dbReference type="Proteomes" id="UP000095286">
    <property type="component" value="Unplaced"/>
</dbReference>
<reference evidence="2" key="1">
    <citation type="submission" date="2016-11" db="UniProtKB">
        <authorList>
            <consortium name="WormBaseParasite"/>
        </authorList>
    </citation>
    <scope>IDENTIFICATION</scope>
    <source>
        <strain evidence="2">KR3021</strain>
    </source>
</reference>